<reference evidence="1 2" key="1">
    <citation type="journal article" date="2011" name="PLoS ONE">
        <title>The entomopathogenic bacterial endosymbionts xenorhabdus and photorhabdus: convergent lifestyles from divergent genomes.</title>
        <authorList>
            <person name="Chaston J.M."/>
            <person name="Suen G."/>
            <person name="Tucker S.L."/>
            <person name="Andersen A.W."/>
            <person name="Bhasin A."/>
            <person name="Bode E."/>
            <person name="Bode H.B."/>
            <person name="Brachmann A.O."/>
            <person name="Cowles C.E."/>
            <person name="Cowles K.N."/>
            <person name="Darby C."/>
            <person name="de Leon L."/>
            <person name="Drace K."/>
            <person name="Du Z."/>
            <person name="Givaudan A."/>
            <person name="Herbert Tran E.E."/>
            <person name="Jewell K.A."/>
            <person name="Knack J.J."/>
            <person name="Krasomil-Osterfeld K.C."/>
            <person name="Kukor R."/>
            <person name="Lanois A."/>
            <person name="Latreille P."/>
            <person name="Leimgruber N.K."/>
            <person name="Lipke C.M."/>
            <person name="Liu R."/>
            <person name="Lu X."/>
            <person name="Martens E.C."/>
            <person name="Marri P.R."/>
            <person name="Medigue C."/>
            <person name="Menard M.L."/>
            <person name="Miller N.M."/>
            <person name="Morales-Soto N."/>
            <person name="Norton S."/>
            <person name="Ogier J.C."/>
            <person name="Orchard S.S."/>
            <person name="Park D."/>
            <person name="Park Y."/>
            <person name="Qurollo B.A."/>
            <person name="Sugar D.R."/>
            <person name="Richards G.R."/>
            <person name="Rouy Z."/>
            <person name="Slominski B."/>
            <person name="Slominski K."/>
            <person name="Snyder H."/>
            <person name="Tjaden B.C."/>
            <person name="van der Hoeven R."/>
            <person name="Welch R.D."/>
            <person name="Wheeler C."/>
            <person name="Xiang B."/>
            <person name="Barbazuk B."/>
            <person name="Gaudriault S."/>
            <person name="Goodner B."/>
            <person name="Slater S.C."/>
            <person name="Forst S."/>
            <person name="Goldman B.S."/>
            <person name="Goodrich-Blair H."/>
        </authorList>
    </citation>
    <scope>NUCLEOTIDE SEQUENCE [LARGE SCALE GENOMIC DNA]</scope>
    <source>
        <strain evidence="2">ATCC 19061 / DSM 3370 / CCUG 14189 / LMG 1036 / NCIMB 9965 / AN6</strain>
    </source>
</reference>
<organism evidence="1 2">
    <name type="scientific">Xenorhabdus nematophila (strain ATCC 19061 / DSM 3370 / CCUG 14189 / LMG 1036 / NCIMB 9965 / AN6)</name>
    <dbReference type="NCBI Taxonomy" id="406817"/>
    <lineage>
        <taxon>Bacteria</taxon>
        <taxon>Pseudomonadati</taxon>
        <taxon>Pseudomonadota</taxon>
        <taxon>Gammaproteobacteria</taxon>
        <taxon>Enterobacterales</taxon>
        <taxon>Morganellaceae</taxon>
        <taxon>Xenorhabdus</taxon>
    </lineage>
</organism>
<gene>
    <name evidence="1" type="ordered locus">XNC1_3953</name>
</gene>
<dbReference type="STRING" id="406817.XNC1_3953"/>
<dbReference type="GeneID" id="24903794"/>
<dbReference type="KEGG" id="xne:XNC1_3953"/>
<name>D3VBZ2_XENNA</name>
<protein>
    <submittedName>
        <fullName evidence="1">Uncharacterized protein</fullName>
    </submittedName>
</protein>
<evidence type="ECO:0000313" key="2">
    <source>
        <dbReference type="Proteomes" id="UP000008075"/>
    </source>
</evidence>
<proteinExistence type="predicted"/>
<evidence type="ECO:0000313" key="1">
    <source>
        <dbReference type="EMBL" id="CBJ91981.1"/>
    </source>
</evidence>
<dbReference type="HOGENOM" id="CLU_2132568_0_0_6"/>
<dbReference type="Proteomes" id="UP000008075">
    <property type="component" value="Chromosome"/>
</dbReference>
<dbReference type="RefSeq" id="WP_013185387.1">
    <property type="nucleotide sequence ID" value="NC_014228.1"/>
</dbReference>
<sequence>MKIKKRNELPDWFDIDEYEVLKSLNNHDMLSQLIVRRDWLKGEWCGFISVNTYNDIIGLYDDAFSKIIQPLDSRTFYKLRMGRKKIFQYGNGGKRIRRADKNYRHDKIKKHHQ</sequence>
<keyword evidence="2" id="KW-1185">Reference proteome</keyword>
<dbReference type="AlphaFoldDB" id="D3VBZ2"/>
<accession>D3VBZ2</accession>
<dbReference type="EMBL" id="FN667742">
    <property type="protein sequence ID" value="CBJ91981.1"/>
    <property type="molecule type" value="Genomic_DNA"/>
</dbReference>